<protein>
    <submittedName>
        <fullName evidence="2">Uncharacterized protein</fullName>
    </submittedName>
</protein>
<reference evidence="2" key="1">
    <citation type="submission" date="2023-03" db="EMBL/GenBank/DDBJ databases">
        <title>Chromosome-scale reference genome and RAD-based genetic map of yellow starthistle (Centaurea solstitialis) reveal putative structural variation and QTLs associated with invader traits.</title>
        <authorList>
            <person name="Reatini B."/>
            <person name="Cang F.A."/>
            <person name="Jiang Q."/>
            <person name="Mckibben M.T.W."/>
            <person name="Barker M.S."/>
            <person name="Rieseberg L.H."/>
            <person name="Dlugosch K.M."/>
        </authorList>
    </citation>
    <scope>NUCLEOTIDE SEQUENCE</scope>
    <source>
        <strain evidence="2">CAN-66</strain>
        <tissue evidence="2">Leaf</tissue>
    </source>
</reference>
<dbReference type="PANTHER" id="PTHR33067:SF31">
    <property type="entry name" value="RNA-DIRECTED DNA POLYMERASE"/>
    <property type="match status" value="1"/>
</dbReference>
<comment type="caution">
    <text evidence="2">The sequence shown here is derived from an EMBL/GenBank/DDBJ whole genome shotgun (WGS) entry which is preliminary data.</text>
</comment>
<dbReference type="Gene3D" id="2.40.70.10">
    <property type="entry name" value="Acid Proteases"/>
    <property type="match status" value="1"/>
</dbReference>
<dbReference type="SUPFAM" id="SSF50630">
    <property type="entry name" value="Acid proteases"/>
    <property type="match status" value="1"/>
</dbReference>
<feature type="region of interest" description="Disordered" evidence="1">
    <location>
        <begin position="227"/>
        <end position="263"/>
    </location>
</feature>
<evidence type="ECO:0000313" key="2">
    <source>
        <dbReference type="EMBL" id="KAJ9559700.1"/>
    </source>
</evidence>
<accession>A0AA38WP64</accession>
<feature type="compositionally biased region" description="Basic residues" evidence="1">
    <location>
        <begin position="247"/>
        <end position="263"/>
    </location>
</feature>
<proteinExistence type="predicted"/>
<dbReference type="EMBL" id="JARYMX010000002">
    <property type="protein sequence ID" value="KAJ9559700.1"/>
    <property type="molecule type" value="Genomic_DNA"/>
</dbReference>
<evidence type="ECO:0000256" key="1">
    <source>
        <dbReference type="SAM" id="MobiDB-lite"/>
    </source>
</evidence>
<organism evidence="2 3">
    <name type="scientific">Centaurea solstitialis</name>
    <name type="common">yellow star-thistle</name>
    <dbReference type="NCBI Taxonomy" id="347529"/>
    <lineage>
        <taxon>Eukaryota</taxon>
        <taxon>Viridiplantae</taxon>
        <taxon>Streptophyta</taxon>
        <taxon>Embryophyta</taxon>
        <taxon>Tracheophyta</taxon>
        <taxon>Spermatophyta</taxon>
        <taxon>Magnoliopsida</taxon>
        <taxon>eudicotyledons</taxon>
        <taxon>Gunneridae</taxon>
        <taxon>Pentapetalae</taxon>
        <taxon>asterids</taxon>
        <taxon>campanulids</taxon>
        <taxon>Asterales</taxon>
        <taxon>Asteraceae</taxon>
        <taxon>Carduoideae</taxon>
        <taxon>Cardueae</taxon>
        <taxon>Centaureinae</taxon>
        <taxon>Centaurea</taxon>
    </lineage>
</organism>
<dbReference type="PANTHER" id="PTHR33067">
    <property type="entry name" value="RNA-DIRECTED DNA POLYMERASE-RELATED"/>
    <property type="match status" value="1"/>
</dbReference>
<name>A0AA38WP64_9ASTR</name>
<dbReference type="Proteomes" id="UP001172457">
    <property type="component" value="Chromosome 2"/>
</dbReference>
<dbReference type="InterPro" id="IPR021109">
    <property type="entry name" value="Peptidase_aspartic_dom_sf"/>
</dbReference>
<evidence type="ECO:0000313" key="3">
    <source>
        <dbReference type="Proteomes" id="UP001172457"/>
    </source>
</evidence>
<keyword evidence="3" id="KW-1185">Reference proteome</keyword>
<sequence length="263" mass="29404">MPWSCHAKLDHALVVPSDREMLEMFHIVGCNIRNARNAVIVDSFVLIVRDLKRTPVAKVMDEVKEEDAELIYVSPIKHDPGSYSLPISVFDKFEGVALIDTGAALNMMSVSYCSKMKIKKLTPTAYQYRGINGYMTTPLGIAEASRYASGNTEIPIILGRAFLHTVQVNVDMCNQVTTLGYGDKRMAFNPDGKPVTHLPTSYLDPSQCFKENVNRPLLPHEQKMKTADYPNPVMQKEDIVLDAGSSKKGHRKKKGYSARRAKK</sequence>
<gene>
    <name evidence="2" type="ORF">OSB04_004860</name>
</gene>
<dbReference type="CDD" id="cd00303">
    <property type="entry name" value="retropepsin_like"/>
    <property type="match status" value="1"/>
</dbReference>
<dbReference type="AlphaFoldDB" id="A0AA38WP64"/>